<reference evidence="2 3" key="1">
    <citation type="submission" date="2019-05" db="EMBL/GenBank/DDBJ databases">
        <title>Another draft genome of Portunus trituberculatus and its Hox gene families provides insights of decapod evolution.</title>
        <authorList>
            <person name="Jeong J.-H."/>
            <person name="Song I."/>
            <person name="Kim S."/>
            <person name="Choi T."/>
            <person name="Kim D."/>
            <person name="Ryu S."/>
            <person name="Kim W."/>
        </authorList>
    </citation>
    <scope>NUCLEOTIDE SEQUENCE [LARGE SCALE GENOMIC DNA]</scope>
    <source>
        <tissue evidence="2">Muscle</tissue>
    </source>
</reference>
<dbReference type="Proteomes" id="UP000324222">
    <property type="component" value="Unassembled WGS sequence"/>
</dbReference>
<dbReference type="EMBL" id="VSRR010020491">
    <property type="protein sequence ID" value="MPC63168.1"/>
    <property type="molecule type" value="Genomic_DNA"/>
</dbReference>
<comment type="caution">
    <text evidence="2">The sequence shown here is derived from an EMBL/GenBank/DDBJ whole genome shotgun (WGS) entry which is preliminary data.</text>
</comment>
<gene>
    <name evidence="2" type="ORF">E2C01_057262</name>
</gene>
<protein>
    <submittedName>
        <fullName evidence="2">Uncharacterized protein</fullName>
    </submittedName>
</protein>
<dbReference type="AlphaFoldDB" id="A0A5B7H1W7"/>
<evidence type="ECO:0000256" key="1">
    <source>
        <dbReference type="SAM" id="MobiDB-lite"/>
    </source>
</evidence>
<name>A0A5B7H1W7_PORTR</name>
<evidence type="ECO:0000313" key="3">
    <source>
        <dbReference type="Proteomes" id="UP000324222"/>
    </source>
</evidence>
<accession>A0A5B7H1W7</accession>
<feature type="region of interest" description="Disordered" evidence="1">
    <location>
        <begin position="1"/>
        <end position="66"/>
    </location>
</feature>
<feature type="compositionally biased region" description="Basic and acidic residues" evidence="1">
    <location>
        <begin position="34"/>
        <end position="46"/>
    </location>
</feature>
<feature type="compositionally biased region" description="Polar residues" evidence="1">
    <location>
        <begin position="1"/>
        <end position="22"/>
    </location>
</feature>
<feature type="compositionally biased region" description="Low complexity" evidence="1">
    <location>
        <begin position="50"/>
        <end position="62"/>
    </location>
</feature>
<dbReference type="OrthoDB" id="203339at2759"/>
<sequence length="175" mass="19087">MPTINNNKNKNASVLSKMASQQHHGDSVHFTIHNGDKGPEAREVSRNGKSSKASPSRSTPPRRSWDMEAKVTACICTAKALAGGNVRRLQVLIPLLLKHNSLPGKRIPHQAFGASHTPKPPKSQQPLLHDVPPCREEPAEELVEEASNIEEDVIVNVEGCDTDQPPPDVEPLPKK</sequence>
<proteinExistence type="predicted"/>
<keyword evidence="3" id="KW-1185">Reference proteome</keyword>
<organism evidence="2 3">
    <name type="scientific">Portunus trituberculatus</name>
    <name type="common">Swimming crab</name>
    <name type="synonym">Neptunus trituberculatus</name>
    <dbReference type="NCBI Taxonomy" id="210409"/>
    <lineage>
        <taxon>Eukaryota</taxon>
        <taxon>Metazoa</taxon>
        <taxon>Ecdysozoa</taxon>
        <taxon>Arthropoda</taxon>
        <taxon>Crustacea</taxon>
        <taxon>Multicrustacea</taxon>
        <taxon>Malacostraca</taxon>
        <taxon>Eumalacostraca</taxon>
        <taxon>Eucarida</taxon>
        <taxon>Decapoda</taxon>
        <taxon>Pleocyemata</taxon>
        <taxon>Brachyura</taxon>
        <taxon>Eubrachyura</taxon>
        <taxon>Portunoidea</taxon>
        <taxon>Portunidae</taxon>
        <taxon>Portuninae</taxon>
        <taxon>Portunus</taxon>
    </lineage>
</organism>
<evidence type="ECO:0000313" key="2">
    <source>
        <dbReference type="EMBL" id="MPC63168.1"/>
    </source>
</evidence>